<evidence type="ECO:0000313" key="2">
    <source>
        <dbReference type="Proteomes" id="UP001188597"/>
    </source>
</evidence>
<dbReference type="Proteomes" id="UP001188597">
    <property type="component" value="Unassembled WGS sequence"/>
</dbReference>
<gene>
    <name evidence="1" type="ORF">RJ639_005237</name>
</gene>
<comment type="caution">
    <text evidence="1">The sequence shown here is derived from an EMBL/GenBank/DDBJ whole genome shotgun (WGS) entry which is preliminary data.</text>
</comment>
<proteinExistence type="predicted"/>
<evidence type="ECO:0000313" key="1">
    <source>
        <dbReference type="EMBL" id="KAK3018774.1"/>
    </source>
</evidence>
<dbReference type="EMBL" id="JAVXUP010000917">
    <property type="protein sequence ID" value="KAK3018774.1"/>
    <property type="molecule type" value="Genomic_DNA"/>
</dbReference>
<feature type="non-terminal residue" evidence="1">
    <location>
        <position position="1"/>
    </location>
</feature>
<name>A0AA88W2R8_9ASTE</name>
<protein>
    <submittedName>
        <fullName evidence="1">Uncharacterized protein</fullName>
    </submittedName>
</protein>
<accession>A0AA88W2R8</accession>
<sequence length="156" mass="16921">MATEDSGWRSLLPIKALRRDQRRWLSKHIRDLSLLGAMANSGYTSVPPPDLELLMSTTFPAPSAGVKGYNRLRPADRDVRIVARQLRTKSHACFSASSAAPSAFACLQALMATNRHALATTAGRPSKADPNALELKRALQESPSQTFQGGFNSIST</sequence>
<reference evidence="1" key="1">
    <citation type="submission" date="2022-12" db="EMBL/GenBank/DDBJ databases">
        <title>Draft genome assemblies for two species of Escallonia (Escalloniales).</title>
        <authorList>
            <person name="Chanderbali A."/>
            <person name="Dervinis C."/>
            <person name="Anghel I."/>
            <person name="Soltis D."/>
            <person name="Soltis P."/>
            <person name="Zapata F."/>
        </authorList>
    </citation>
    <scope>NUCLEOTIDE SEQUENCE</scope>
    <source>
        <strain evidence="1">UCBG64.0493</strain>
        <tissue evidence="1">Leaf</tissue>
    </source>
</reference>
<keyword evidence="2" id="KW-1185">Reference proteome</keyword>
<organism evidence="1 2">
    <name type="scientific">Escallonia herrerae</name>
    <dbReference type="NCBI Taxonomy" id="1293975"/>
    <lineage>
        <taxon>Eukaryota</taxon>
        <taxon>Viridiplantae</taxon>
        <taxon>Streptophyta</taxon>
        <taxon>Embryophyta</taxon>
        <taxon>Tracheophyta</taxon>
        <taxon>Spermatophyta</taxon>
        <taxon>Magnoliopsida</taxon>
        <taxon>eudicotyledons</taxon>
        <taxon>Gunneridae</taxon>
        <taxon>Pentapetalae</taxon>
        <taxon>asterids</taxon>
        <taxon>campanulids</taxon>
        <taxon>Escalloniales</taxon>
        <taxon>Escalloniaceae</taxon>
        <taxon>Escallonia</taxon>
    </lineage>
</organism>
<dbReference type="AlphaFoldDB" id="A0AA88W2R8"/>